<protein>
    <submittedName>
        <fullName evidence="1">Uncharacterized protein</fullName>
    </submittedName>
</protein>
<evidence type="ECO:0000313" key="2">
    <source>
        <dbReference type="Proteomes" id="UP000324222"/>
    </source>
</evidence>
<name>A0A5B7FGL4_PORTR</name>
<keyword evidence="2" id="KW-1185">Reference proteome</keyword>
<reference evidence="1 2" key="1">
    <citation type="submission" date="2019-05" db="EMBL/GenBank/DDBJ databases">
        <title>Another draft genome of Portunus trituberculatus and its Hox gene families provides insights of decapod evolution.</title>
        <authorList>
            <person name="Jeong J.-H."/>
            <person name="Song I."/>
            <person name="Kim S."/>
            <person name="Choi T."/>
            <person name="Kim D."/>
            <person name="Ryu S."/>
            <person name="Kim W."/>
        </authorList>
    </citation>
    <scope>NUCLEOTIDE SEQUENCE [LARGE SCALE GENOMIC DNA]</scope>
    <source>
        <tissue evidence="1">Muscle</tissue>
    </source>
</reference>
<proteinExistence type="predicted"/>
<dbReference type="Proteomes" id="UP000324222">
    <property type="component" value="Unassembled WGS sequence"/>
</dbReference>
<dbReference type="AlphaFoldDB" id="A0A5B7FGL4"/>
<evidence type="ECO:0000313" key="1">
    <source>
        <dbReference type="EMBL" id="MPC44389.1"/>
    </source>
</evidence>
<comment type="caution">
    <text evidence="1">The sequence shown here is derived from an EMBL/GenBank/DDBJ whole genome shotgun (WGS) entry which is preliminary data.</text>
</comment>
<organism evidence="1 2">
    <name type="scientific">Portunus trituberculatus</name>
    <name type="common">Swimming crab</name>
    <name type="synonym">Neptunus trituberculatus</name>
    <dbReference type="NCBI Taxonomy" id="210409"/>
    <lineage>
        <taxon>Eukaryota</taxon>
        <taxon>Metazoa</taxon>
        <taxon>Ecdysozoa</taxon>
        <taxon>Arthropoda</taxon>
        <taxon>Crustacea</taxon>
        <taxon>Multicrustacea</taxon>
        <taxon>Malacostraca</taxon>
        <taxon>Eumalacostraca</taxon>
        <taxon>Eucarida</taxon>
        <taxon>Decapoda</taxon>
        <taxon>Pleocyemata</taxon>
        <taxon>Brachyura</taxon>
        <taxon>Eubrachyura</taxon>
        <taxon>Portunoidea</taxon>
        <taxon>Portunidae</taxon>
        <taxon>Portuninae</taxon>
        <taxon>Portunus</taxon>
    </lineage>
</organism>
<gene>
    <name evidence="1" type="ORF">E2C01_038062</name>
</gene>
<accession>A0A5B7FGL4</accession>
<sequence length="103" mass="11368">MDFAVILGCIDKLRCLLATSASHIALSLGDTPLGRAGGIKICTETGCIHIHKDKIKLEENIEVSRQLDLEGQDISLTWKSIFPFLNMPEGAYICYEKKCSLLT</sequence>
<dbReference type="EMBL" id="VSRR010006262">
    <property type="protein sequence ID" value="MPC44389.1"/>
    <property type="molecule type" value="Genomic_DNA"/>
</dbReference>